<dbReference type="EMBL" id="CP001707">
    <property type="protein sequence ID" value="ACV27593.1"/>
    <property type="molecule type" value="Genomic_DNA"/>
</dbReference>
<dbReference type="InterPro" id="IPR051781">
    <property type="entry name" value="Metallo-dep_Hydrolase"/>
</dbReference>
<dbReference type="KEGG" id="kko:Kkor_2183"/>
<dbReference type="HOGENOM" id="CLU_023620_4_2_6"/>
<dbReference type="InterPro" id="IPR011059">
    <property type="entry name" value="Metal-dep_hydrolase_composite"/>
</dbReference>
<feature type="chain" id="PRO_5002982210" evidence="1">
    <location>
        <begin position="20"/>
        <end position="450"/>
    </location>
</feature>
<keyword evidence="3" id="KW-0378">Hydrolase</keyword>
<dbReference type="GO" id="GO:0016810">
    <property type="term" value="F:hydrolase activity, acting on carbon-nitrogen (but not peptide) bonds"/>
    <property type="evidence" value="ECO:0007669"/>
    <property type="project" value="InterPro"/>
</dbReference>
<dbReference type="Gene3D" id="2.30.40.10">
    <property type="entry name" value="Urease, subunit C, domain 1"/>
    <property type="match status" value="2"/>
</dbReference>
<dbReference type="Proteomes" id="UP000001231">
    <property type="component" value="Chromosome"/>
</dbReference>
<organism evidence="3 4">
    <name type="scientific">Kangiella koreensis (strain DSM 16069 / JCM 12317 / KCTC 12182 / SW-125)</name>
    <dbReference type="NCBI Taxonomy" id="523791"/>
    <lineage>
        <taxon>Bacteria</taxon>
        <taxon>Pseudomonadati</taxon>
        <taxon>Pseudomonadota</taxon>
        <taxon>Gammaproteobacteria</taxon>
        <taxon>Kangiellales</taxon>
        <taxon>Kangiellaceae</taxon>
        <taxon>Kangiella</taxon>
    </lineage>
</organism>
<feature type="domain" description="Amidohydrolase-related" evidence="2">
    <location>
        <begin position="73"/>
        <end position="227"/>
    </location>
</feature>
<dbReference type="Gene3D" id="3.20.20.140">
    <property type="entry name" value="Metal-dependent hydrolases"/>
    <property type="match status" value="2"/>
</dbReference>
<evidence type="ECO:0000256" key="1">
    <source>
        <dbReference type="SAM" id="SignalP"/>
    </source>
</evidence>
<dbReference type="eggNOG" id="COG1228">
    <property type="taxonomic scope" value="Bacteria"/>
</dbReference>
<feature type="signal peptide" evidence="1">
    <location>
        <begin position="1"/>
        <end position="19"/>
    </location>
</feature>
<dbReference type="InParanoid" id="C7R7R0"/>
<keyword evidence="1" id="KW-0732">Signal</keyword>
<evidence type="ECO:0000313" key="4">
    <source>
        <dbReference type="Proteomes" id="UP000001231"/>
    </source>
</evidence>
<gene>
    <name evidence="3" type="ordered locus">Kkor_2183</name>
</gene>
<dbReference type="PANTHER" id="PTHR43135:SF3">
    <property type="entry name" value="ALPHA-D-RIBOSE 1-METHYLPHOSPHONATE 5-TRIPHOSPHATE DIPHOSPHATASE"/>
    <property type="match status" value="1"/>
</dbReference>
<dbReference type="RefSeq" id="WP_015781198.1">
    <property type="nucleotide sequence ID" value="NC_013166.1"/>
</dbReference>
<dbReference type="Pfam" id="PF01979">
    <property type="entry name" value="Amidohydro_1"/>
    <property type="match status" value="2"/>
</dbReference>
<dbReference type="OrthoDB" id="5687299at2"/>
<feature type="domain" description="Amidohydrolase-related" evidence="2">
    <location>
        <begin position="364"/>
        <end position="428"/>
    </location>
</feature>
<evidence type="ECO:0000259" key="2">
    <source>
        <dbReference type="Pfam" id="PF01979"/>
    </source>
</evidence>
<dbReference type="InterPro" id="IPR006680">
    <property type="entry name" value="Amidohydro-rel"/>
</dbReference>
<name>C7R7R0_KANKD</name>
<dbReference type="AlphaFoldDB" id="C7R7R0"/>
<evidence type="ECO:0000313" key="3">
    <source>
        <dbReference type="EMBL" id="ACV27593.1"/>
    </source>
</evidence>
<protein>
    <submittedName>
        <fullName evidence="3">Amidohydrolase</fullName>
    </submittedName>
</protein>
<keyword evidence="4" id="KW-1185">Reference proteome</keyword>
<dbReference type="InterPro" id="IPR032466">
    <property type="entry name" value="Metal_Hydrolase"/>
</dbReference>
<reference evidence="3 4" key="1">
    <citation type="journal article" date="2009" name="Stand. Genomic Sci.">
        <title>Complete genome sequence of Kangiella koreensis type strain (SW-125).</title>
        <authorList>
            <person name="Han C."/>
            <person name="Sikorski J."/>
            <person name="Lapidus A."/>
            <person name="Nolan M."/>
            <person name="Glavina Del Rio T."/>
            <person name="Tice H."/>
            <person name="Cheng J.F."/>
            <person name="Lucas S."/>
            <person name="Chen F."/>
            <person name="Copeland A."/>
            <person name="Ivanova N."/>
            <person name="Mavromatis K."/>
            <person name="Ovchinnikova G."/>
            <person name="Pati A."/>
            <person name="Bruce D."/>
            <person name="Goodwin L."/>
            <person name="Pitluck S."/>
            <person name="Chen A."/>
            <person name="Palaniappan K."/>
            <person name="Land M."/>
            <person name="Hauser L."/>
            <person name="Chang Y.J."/>
            <person name="Jeffries C.D."/>
            <person name="Chain P."/>
            <person name="Saunders E."/>
            <person name="Brettin T."/>
            <person name="Goker M."/>
            <person name="Tindall B.J."/>
            <person name="Bristow J."/>
            <person name="Eisen J.A."/>
            <person name="Markowitz V."/>
            <person name="Hugenholtz P."/>
            <person name="Kyrpides N.C."/>
            <person name="Klenk H.P."/>
            <person name="Detter J.C."/>
        </authorList>
    </citation>
    <scope>NUCLEOTIDE SEQUENCE [LARGE SCALE GENOMIC DNA]</scope>
    <source>
        <strain evidence="4">DSM 16069 / KCTC 12182 / SW-125</strain>
    </source>
</reference>
<dbReference type="STRING" id="523791.Kkor_2183"/>
<proteinExistence type="predicted"/>
<dbReference type="SUPFAM" id="SSF51338">
    <property type="entry name" value="Composite domain of metallo-dependent hydrolases"/>
    <property type="match status" value="1"/>
</dbReference>
<sequence>MPRIITAILFIVSVSTALANPTSSVLIKNIKIIDSQTIQTDVDLLIVDGAIRKIARDIDDKDVHLVIDGTDSTLIPGFVATHNHLHMPGATFLGKAGAKLYLAGGVTTMQTTGAAEPLKELQLKQVIEQGRVAGPDIVTTGPYFTGPDGNDAMVRITDEQAIDREIEEWVDRGVSWFKVYRHTTEPQLKAIINSVHKRGAKVTGHLCSITMQQAAELGIDAIEHGFIHAYDFAEGKTAGECDGSNNYRSSLDIQGKQLEQLHKTLIANKVAISSTPSIFEAQTPNTPINPAFKTYLAPHLLERAENYLQRREKAGDSWYFKREWLDRTLQHDRLFLQRGGLLTIGPDPGLHSIPGFADQRNFKLLVEGGFTIQEAIQVMSANGATSLGFADRGYVKEGYRADLILVDGDLENAPHTINNIKLVIKNGVTYQPHELRKGLEGQLGKTVERE</sequence>
<dbReference type="SUPFAM" id="SSF51556">
    <property type="entry name" value="Metallo-dependent hydrolases"/>
    <property type="match status" value="1"/>
</dbReference>
<dbReference type="PANTHER" id="PTHR43135">
    <property type="entry name" value="ALPHA-D-RIBOSE 1-METHYLPHOSPHONATE 5-TRIPHOSPHATE DIPHOSPHATASE"/>
    <property type="match status" value="1"/>
</dbReference>
<accession>C7R7R0</accession>